<gene>
    <name evidence="1" type="ORF">BN536_02320</name>
</gene>
<dbReference type="Proteomes" id="UP000018372">
    <property type="component" value="Unassembled WGS sequence"/>
</dbReference>
<comment type="caution">
    <text evidence="1">The sequence shown here is derived from an EMBL/GenBank/DDBJ whole genome shotgun (WGS) entry which is preliminary data.</text>
</comment>
<accession>R5W4E2</accession>
<dbReference type="AlphaFoldDB" id="R5W4E2"/>
<proteinExistence type="predicted"/>
<reference evidence="1" key="1">
    <citation type="submission" date="2012-11" db="EMBL/GenBank/DDBJ databases">
        <title>Dependencies among metagenomic species, viruses, plasmids and units of genetic variation.</title>
        <authorList>
            <person name="Nielsen H.B."/>
            <person name="Almeida M."/>
            <person name="Juncker A.S."/>
            <person name="Rasmussen S."/>
            <person name="Li J."/>
            <person name="Sunagawa S."/>
            <person name="Plichta D."/>
            <person name="Gautier L."/>
            <person name="Le Chatelier E."/>
            <person name="Peletier E."/>
            <person name="Bonde I."/>
            <person name="Nielsen T."/>
            <person name="Manichanh C."/>
            <person name="Arumugam M."/>
            <person name="Batto J."/>
            <person name="Santos M.B.Q.D."/>
            <person name="Blom N."/>
            <person name="Borruel N."/>
            <person name="Burgdorf K.S."/>
            <person name="Boumezbeur F."/>
            <person name="Casellas F."/>
            <person name="Dore J."/>
            <person name="Guarner F."/>
            <person name="Hansen T."/>
            <person name="Hildebrand F."/>
            <person name="Kaas R.S."/>
            <person name="Kennedy S."/>
            <person name="Kristiansen K."/>
            <person name="Kultima J.R."/>
            <person name="Leonard P."/>
            <person name="Levenez F."/>
            <person name="Lund O."/>
            <person name="Moumen B."/>
            <person name="Le Paslier D."/>
            <person name="Pons N."/>
            <person name="Pedersen O."/>
            <person name="Prifti E."/>
            <person name="Qin J."/>
            <person name="Raes J."/>
            <person name="Tap J."/>
            <person name="Tims S."/>
            <person name="Ussery D.W."/>
            <person name="Yamada T."/>
            <person name="MetaHit consortium"/>
            <person name="Renault P."/>
            <person name="Sicheritz-Ponten T."/>
            <person name="Bork P."/>
            <person name="Wang J."/>
            <person name="Brunak S."/>
            <person name="Ehrlich S.D."/>
        </authorList>
    </citation>
    <scope>NUCLEOTIDE SEQUENCE [LARGE SCALE GENOMIC DNA]</scope>
</reference>
<evidence type="ECO:0000313" key="2">
    <source>
        <dbReference type="Proteomes" id="UP000018372"/>
    </source>
</evidence>
<name>R5W4E2_9BACT</name>
<organism evidence="1 2">
    <name type="scientific">Phocaeicola plebeius CAG:211</name>
    <dbReference type="NCBI Taxonomy" id="1263052"/>
    <lineage>
        <taxon>Bacteria</taxon>
        <taxon>Pseudomonadati</taxon>
        <taxon>Bacteroidota</taxon>
        <taxon>Bacteroidia</taxon>
        <taxon>Bacteroidales</taxon>
        <taxon>Bacteroidaceae</taxon>
        <taxon>Phocaeicola</taxon>
    </lineage>
</organism>
<protein>
    <recommendedName>
        <fullName evidence="3">Thymidylate synthase</fullName>
    </recommendedName>
</protein>
<sequence>MKDNEFVRCKLEQQAMEIHNLLDAKSRAELREWLMQNHKKETECWVVVKRGRPVDDDTFWYIDAVEEALCFGWIDSTTKKMADGVTAQKLCPRKPRSNWSELNKERCRRMERLGLMADAGRAVLPDMSPNGFTIDKDILQRLQSDSVVWNNFCQLPDLDKRVRIDTIQIKRSQPKLFESRLNKFIENTRKGFLYGEWNDNGRL</sequence>
<evidence type="ECO:0008006" key="3">
    <source>
        <dbReference type="Google" id="ProtNLM"/>
    </source>
</evidence>
<dbReference type="EMBL" id="CBAT010000170">
    <property type="protein sequence ID" value="CCZ87547.1"/>
    <property type="molecule type" value="Genomic_DNA"/>
</dbReference>
<evidence type="ECO:0000313" key="1">
    <source>
        <dbReference type="EMBL" id="CCZ87547.1"/>
    </source>
</evidence>
<dbReference type="Pfam" id="PF13376">
    <property type="entry name" value="OmdA"/>
    <property type="match status" value="1"/>
</dbReference>